<keyword evidence="2" id="KW-0560">Oxidoreductase</keyword>
<evidence type="ECO:0000256" key="1">
    <source>
        <dbReference type="ARBA" id="ARBA00006484"/>
    </source>
</evidence>
<dbReference type="EMBL" id="OV725082">
    <property type="protein sequence ID" value="CAH1405127.1"/>
    <property type="molecule type" value="Genomic_DNA"/>
</dbReference>
<reference evidence="4" key="1">
    <citation type="submission" date="2022-01" db="EMBL/GenBank/DDBJ databases">
        <authorList>
            <person name="King R."/>
        </authorList>
    </citation>
    <scope>NUCLEOTIDE SEQUENCE</scope>
</reference>
<dbReference type="PROSITE" id="PS00061">
    <property type="entry name" value="ADH_SHORT"/>
    <property type="match status" value="1"/>
</dbReference>
<dbReference type="InterPro" id="IPR036291">
    <property type="entry name" value="NAD(P)-bd_dom_sf"/>
</dbReference>
<dbReference type="Proteomes" id="UP001152798">
    <property type="component" value="Chromosome 6"/>
</dbReference>
<proteinExistence type="inferred from homology"/>
<sequence>MKKYEDQVAVVTGATAGIGRAVALRLAEEGMNVCVTGRREDRLKELQECKEAHGRVFPFVCDMTKEQEVIDFFKKVKEKFNGLHVLINNAGTALYTKVLDCEMDKWRNMFELNVFGVGIASREALKMMTGAFIDNGYIINISSISAHAVPIMVGKHVYNASKHALRVITEGLRAELAERHSNIRLSMISPGTVSTEIAAVGGWLSVCQNDVPVPTLKSEDIADTVVYLLKLPKGVQVSDMIVRPAGETVLA</sequence>
<keyword evidence="5" id="KW-1185">Reference proteome</keyword>
<dbReference type="PRINTS" id="PR00081">
    <property type="entry name" value="GDHRDH"/>
</dbReference>
<dbReference type="FunFam" id="3.40.50.720:FF:000047">
    <property type="entry name" value="NADP-dependent L-serine/L-allo-threonine dehydrogenase"/>
    <property type="match status" value="1"/>
</dbReference>
<dbReference type="InterPro" id="IPR020904">
    <property type="entry name" value="Sc_DH/Rdtase_CS"/>
</dbReference>
<organism evidence="4 5">
    <name type="scientific">Nezara viridula</name>
    <name type="common">Southern green stink bug</name>
    <name type="synonym">Cimex viridulus</name>
    <dbReference type="NCBI Taxonomy" id="85310"/>
    <lineage>
        <taxon>Eukaryota</taxon>
        <taxon>Metazoa</taxon>
        <taxon>Ecdysozoa</taxon>
        <taxon>Arthropoda</taxon>
        <taxon>Hexapoda</taxon>
        <taxon>Insecta</taxon>
        <taxon>Pterygota</taxon>
        <taxon>Neoptera</taxon>
        <taxon>Paraneoptera</taxon>
        <taxon>Hemiptera</taxon>
        <taxon>Heteroptera</taxon>
        <taxon>Panheteroptera</taxon>
        <taxon>Pentatomomorpha</taxon>
        <taxon>Pentatomoidea</taxon>
        <taxon>Pentatomidae</taxon>
        <taxon>Pentatominae</taxon>
        <taxon>Nezara</taxon>
    </lineage>
</organism>
<dbReference type="SUPFAM" id="SSF51735">
    <property type="entry name" value="NAD(P)-binding Rossmann-fold domains"/>
    <property type="match status" value="1"/>
</dbReference>
<dbReference type="AlphaFoldDB" id="A0A9P0HNW3"/>
<evidence type="ECO:0000313" key="4">
    <source>
        <dbReference type="EMBL" id="CAH1405127.1"/>
    </source>
</evidence>
<dbReference type="PANTHER" id="PTHR43115">
    <property type="entry name" value="DEHYDROGENASE/REDUCTASE SDR FAMILY MEMBER 11"/>
    <property type="match status" value="1"/>
</dbReference>
<gene>
    <name evidence="4" type="ORF">NEZAVI_LOCUS13406</name>
</gene>
<dbReference type="PANTHER" id="PTHR43115:SF4">
    <property type="entry name" value="DEHYDROGENASE_REDUCTASE SDR FAMILY MEMBER 11"/>
    <property type="match status" value="1"/>
</dbReference>
<dbReference type="Gene3D" id="3.40.50.720">
    <property type="entry name" value="NAD(P)-binding Rossmann-like Domain"/>
    <property type="match status" value="1"/>
</dbReference>
<evidence type="ECO:0000256" key="3">
    <source>
        <dbReference type="RuleBase" id="RU000363"/>
    </source>
</evidence>
<dbReference type="Pfam" id="PF00106">
    <property type="entry name" value="adh_short"/>
    <property type="match status" value="1"/>
</dbReference>
<protein>
    <submittedName>
        <fullName evidence="4">Uncharacterized protein</fullName>
    </submittedName>
</protein>
<dbReference type="GO" id="GO:0016616">
    <property type="term" value="F:oxidoreductase activity, acting on the CH-OH group of donors, NAD or NADP as acceptor"/>
    <property type="evidence" value="ECO:0007669"/>
    <property type="project" value="UniProtKB-ARBA"/>
</dbReference>
<accession>A0A9P0HNW3</accession>
<dbReference type="OrthoDB" id="1933717at2759"/>
<comment type="similarity">
    <text evidence="1 3">Belongs to the short-chain dehydrogenases/reductases (SDR) family.</text>
</comment>
<name>A0A9P0HNW3_NEZVI</name>
<evidence type="ECO:0000313" key="5">
    <source>
        <dbReference type="Proteomes" id="UP001152798"/>
    </source>
</evidence>
<dbReference type="InterPro" id="IPR002347">
    <property type="entry name" value="SDR_fam"/>
</dbReference>
<dbReference type="PRINTS" id="PR00080">
    <property type="entry name" value="SDRFAMILY"/>
</dbReference>
<evidence type="ECO:0000256" key="2">
    <source>
        <dbReference type="ARBA" id="ARBA00023002"/>
    </source>
</evidence>